<keyword evidence="3" id="KW-1185">Reference proteome</keyword>
<sequence>MDNSVPTDKNKETINQRRSSKPYLPARNEENKPLCFACKKYGHVSKYCSENQRQAKNLGSQCIMTREADANELNVKIESLDKPMQIRNFGGAITTIGKFNALLKVDQARAETEILVVPNSCQKIPLVIGQLFTEKKHISGCKVHEKFHGISEWVKGYSDGKNVNDLPDRGSPQATTKIENGMILRLFEKNPHLGGEHHHK</sequence>
<feature type="region of interest" description="Disordered" evidence="1">
    <location>
        <begin position="1"/>
        <end position="26"/>
    </location>
</feature>
<evidence type="ECO:0000256" key="1">
    <source>
        <dbReference type="SAM" id="MobiDB-lite"/>
    </source>
</evidence>
<dbReference type="GO" id="GO:0008270">
    <property type="term" value="F:zinc ion binding"/>
    <property type="evidence" value="ECO:0007669"/>
    <property type="project" value="InterPro"/>
</dbReference>
<dbReference type="Proteomes" id="UP001458880">
    <property type="component" value="Unassembled WGS sequence"/>
</dbReference>
<evidence type="ECO:0008006" key="4">
    <source>
        <dbReference type="Google" id="ProtNLM"/>
    </source>
</evidence>
<name>A0AAW1IXW1_POPJA</name>
<dbReference type="AlphaFoldDB" id="A0AAW1IXW1"/>
<accession>A0AAW1IXW1</accession>
<reference evidence="2 3" key="1">
    <citation type="journal article" date="2024" name="BMC Genomics">
        <title>De novo assembly and annotation of Popillia japonica's genome with initial clues to its potential as an invasive pest.</title>
        <authorList>
            <person name="Cucini C."/>
            <person name="Boschi S."/>
            <person name="Funari R."/>
            <person name="Cardaioli E."/>
            <person name="Iannotti N."/>
            <person name="Marturano G."/>
            <person name="Paoli F."/>
            <person name="Bruttini M."/>
            <person name="Carapelli A."/>
            <person name="Frati F."/>
            <person name="Nardi F."/>
        </authorList>
    </citation>
    <scope>NUCLEOTIDE SEQUENCE [LARGE SCALE GENOMIC DNA]</scope>
    <source>
        <strain evidence="2">DMR45628</strain>
    </source>
</reference>
<dbReference type="InterPro" id="IPR036875">
    <property type="entry name" value="Znf_CCHC_sf"/>
</dbReference>
<evidence type="ECO:0000313" key="3">
    <source>
        <dbReference type="Proteomes" id="UP001458880"/>
    </source>
</evidence>
<evidence type="ECO:0000313" key="2">
    <source>
        <dbReference type="EMBL" id="KAK9694818.1"/>
    </source>
</evidence>
<comment type="caution">
    <text evidence="2">The sequence shown here is derived from an EMBL/GenBank/DDBJ whole genome shotgun (WGS) entry which is preliminary data.</text>
</comment>
<protein>
    <recommendedName>
        <fullName evidence="4">CCHC-type domain-containing protein</fullName>
    </recommendedName>
</protein>
<proteinExistence type="predicted"/>
<gene>
    <name evidence="2" type="ORF">QE152_g33274</name>
</gene>
<dbReference type="EMBL" id="JASPKY010000501">
    <property type="protein sequence ID" value="KAK9694818.1"/>
    <property type="molecule type" value="Genomic_DNA"/>
</dbReference>
<dbReference type="GO" id="GO:0003676">
    <property type="term" value="F:nucleic acid binding"/>
    <property type="evidence" value="ECO:0007669"/>
    <property type="project" value="InterPro"/>
</dbReference>
<organism evidence="2 3">
    <name type="scientific">Popillia japonica</name>
    <name type="common">Japanese beetle</name>
    <dbReference type="NCBI Taxonomy" id="7064"/>
    <lineage>
        <taxon>Eukaryota</taxon>
        <taxon>Metazoa</taxon>
        <taxon>Ecdysozoa</taxon>
        <taxon>Arthropoda</taxon>
        <taxon>Hexapoda</taxon>
        <taxon>Insecta</taxon>
        <taxon>Pterygota</taxon>
        <taxon>Neoptera</taxon>
        <taxon>Endopterygota</taxon>
        <taxon>Coleoptera</taxon>
        <taxon>Polyphaga</taxon>
        <taxon>Scarabaeiformia</taxon>
        <taxon>Scarabaeidae</taxon>
        <taxon>Rutelinae</taxon>
        <taxon>Popillia</taxon>
    </lineage>
</organism>
<dbReference type="SUPFAM" id="SSF57756">
    <property type="entry name" value="Retrovirus zinc finger-like domains"/>
    <property type="match status" value="1"/>
</dbReference>